<evidence type="ECO:0000256" key="2">
    <source>
        <dbReference type="ARBA" id="ARBA00022737"/>
    </source>
</evidence>
<dbReference type="InterPro" id="IPR011990">
    <property type="entry name" value="TPR-like_helical_dom_sf"/>
</dbReference>
<dbReference type="GO" id="GO:0003723">
    <property type="term" value="F:RNA binding"/>
    <property type="evidence" value="ECO:0007669"/>
    <property type="project" value="InterPro"/>
</dbReference>
<evidence type="ECO:0000259" key="4">
    <source>
        <dbReference type="Pfam" id="PF14432"/>
    </source>
</evidence>
<feature type="repeat" description="PPR" evidence="3">
    <location>
        <begin position="322"/>
        <end position="356"/>
    </location>
</feature>
<name>A0A8T2YI80_POPDE</name>
<gene>
    <name evidence="5" type="ORF">H0E87_012106</name>
</gene>
<dbReference type="PANTHER" id="PTHR47926">
    <property type="entry name" value="PENTATRICOPEPTIDE REPEAT-CONTAINING PROTEIN"/>
    <property type="match status" value="1"/>
</dbReference>
<dbReference type="InterPro" id="IPR046849">
    <property type="entry name" value="E2_motif"/>
</dbReference>
<dbReference type="Pfam" id="PF20431">
    <property type="entry name" value="E_motif"/>
    <property type="match status" value="1"/>
</dbReference>
<dbReference type="Proteomes" id="UP000807159">
    <property type="component" value="Chromosome 6"/>
</dbReference>
<dbReference type="Pfam" id="PF13041">
    <property type="entry name" value="PPR_2"/>
    <property type="match status" value="2"/>
</dbReference>
<evidence type="ECO:0000313" key="5">
    <source>
        <dbReference type="EMBL" id="KAH8504737.1"/>
    </source>
</evidence>
<organism evidence="5 6">
    <name type="scientific">Populus deltoides</name>
    <name type="common">Eastern poplar</name>
    <name type="synonym">Eastern cottonwood</name>
    <dbReference type="NCBI Taxonomy" id="3696"/>
    <lineage>
        <taxon>Eukaryota</taxon>
        <taxon>Viridiplantae</taxon>
        <taxon>Streptophyta</taxon>
        <taxon>Embryophyta</taxon>
        <taxon>Tracheophyta</taxon>
        <taxon>Spermatophyta</taxon>
        <taxon>Magnoliopsida</taxon>
        <taxon>eudicotyledons</taxon>
        <taxon>Gunneridae</taxon>
        <taxon>Pentapetalae</taxon>
        <taxon>rosids</taxon>
        <taxon>fabids</taxon>
        <taxon>Malpighiales</taxon>
        <taxon>Salicaceae</taxon>
        <taxon>Saliceae</taxon>
        <taxon>Populus</taxon>
    </lineage>
</organism>
<dbReference type="Pfam" id="PF14432">
    <property type="entry name" value="DYW_deaminase"/>
    <property type="match status" value="1"/>
</dbReference>
<dbReference type="FunFam" id="1.25.40.10:FF:000450">
    <property type="entry name" value="Putative pentatricopeptide repeat-containing protein"/>
    <property type="match status" value="1"/>
</dbReference>
<feature type="repeat" description="PPR" evidence="3">
    <location>
        <begin position="221"/>
        <end position="255"/>
    </location>
</feature>
<comment type="caution">
    <text evidence="5">The sequence shown here is derived from an EMBL/GenBank/DDBJ whole genome shotgun (WGS) entry which is preliminary data.</text>
</comment>
<dbReference type="Gene3D" id="1.25.40.10">
    <property type="entry name" value="Tetratricopeptide repeat domain"/>
    <property type="match status" value="3"/>
</dbReference>
<dbReference type="GO" id="GO:0008270">
    <property type="term" value="F:zinc ion binding"/>
    <property type="evidence" value="ECO:0007669"/>
    <property type="project" value="InterPro"/>
</dbReference>
<feature type="repeat" description="PPR" evidence="3">
    <location>
        <begin position="291"/>
        <end position="321"/>
    </location>
</feature>
<reference evidence="5" key="1">
    <citation type="journal article" date="2021" name="J. Hered.">
        <title>Genome Assembly of Salicaceae Populus deltoides (Eastern Cottonwood) I-69 Based on Nanopore Sequencing and Hi-C Technologies.</title>
        <authorList>
            <person name="Bai S."/>
            <person name="Wu H."/>
            <person name="Zhang J."/>
            <person name="Pan Z."/>
            <person name="Zhao W."/>
            <person name="Li Z."/>
            <person name="Tong C."/>
        </authorList>
    </citation>
    <scope>NUCLEOTIDE SEQUENCE</scope>
    <source>
        <tissue evidence="5">Leaf</tissue>
    </source>
</reference>
<dbReference type="Pfam" id="PF01535">
    <property type="entry name" value="PPR"/>
    <property type="match status" value="4"/>
</dbReference>
<accession>A0A8T2YI80</accession>
<dbReference type="FunFam" id="1.25.40.10:FF:000682">
    <property type="entry name" value="Pentatricopeptide repeat-containing protein At3g16610"/>
    <property type="match status" value="1"/>
</dbReference>
<dbReference type="FunFam" id="1.25.40.10:FF:000090">
    <property type="entry name" value="Pentatricopeptide repeat-containing protein, chloroplastic"/>
    <property type="match status" value="1"/>
</dbReference>
<comment type="similarity">
    <text evidence="1">Belongs to the PPR family. PCMP-H subfamily.</text>
</comment>
<dbReference type="EMBL" id="JACEGQ020000006">
    <property type="protein sequence ID" value="KAH8504737.1"/>
    <property type="molecule type" value="Genomic_DNA"/>
</dbReference>
<feature type="domain" description="DYW" evidence="4">
    <location>
        <begin position="548"/>
        <end position="625"/>
    </location>
</feature>
<evidence type="ECO:0000256" key="3">
    <source>
        <dbReference type="PROSITE-ProRule" id="PRU00708"/>
    </source>
</evidence>
<dbReference type="InterPro" id="IPR046960">
    <property type="entry name" value="PPR_At4g14850-like_plant"/>
</dbReference>
<dbReference type="NCBIfam" id="TIGR00756">
    <property type="entry name" value="PPR"/>
    <property type="match status" value="6"/>
</dbReference>
<keyword evidence="6" id="KW-1185">Reference proteome</keyword>
<dbReference type="PROSITE" id="PS51375">
    <property type="entry name" value="PPR"/>
    <property type="match status" value="4"/>
</dbReference>
<sequence length="625" mass="69643">MTMKTKLYHHLQSTTTKNPQWNTLLREAANKSLFTKALSLYLHMLRSGASPNAFTFPFAIKSCAALSLPITGKQLHCHVFKTGCLLEPFVQTSLISMYGKCSLIDNARKLFDENPQSRKLTVCYNSLLSGYALNSRVKDVVVLFCEMRELGVEINGVTMLGLVQPCGIPGNLGLGMCVHGFCVKFGLDMDASVGNCLLTMYVKSGEIDCGRKLFDEMPRKGLITWNAMINGYAQNGLANNVLELYKGMESKGFCPDPLTLVGVLSSCAHLGALSVGKEVERKMEGFGFSSNPFLNNALINMYARCGNLKKARDIFDGMPVKSVVSWTAIIGGYGMHGQGEVAVELFDEMIRGGIKPDGTAFVSVLSACSHAGLTNKGLDYFGVMERKYGLRPGAEHYSCMVDLLGRAGRLNEARELIESMQVRADGALWGALLGACKIHRNVELAELAFEQVIELEPTNTGYYVLLSNVYTEAGNLEGILRVRMLMRKRKLKKDPGCSYVEFQGRVHLFFAGDRNHPQTNEIYKKLNELENLVKDLDGCKKNDHERREEYLNSMGVHSEKLAVAFALLNTRKETEIIIIKNLRICGDCHLFIKLVSKIADRQFVVRDATRFHHFKNGFCSCKEYW</sequence>
<dbReference type="PANTHER" id="PTHR47926:SF503">
    <property type="entry name" value="PENTATRICOPEPTIDE REPEAT-CONTAINING PROTEIN"/>
    <property type="match status" value="1"/>
</dbReference>
<feature type="repeat" description="PPR" evidence="3">
    <location>
        <begin position="120"/>
        <end position="154"/>
    </location>
</feature>
<dbReference type="AlphaFoldDB" id="A0A8T2YI80"/>
<evidence type="ECO:0000313" key="6">
    <source>
        <dbReference type="Proteomes" id="UP000807159"/>
    </source>
</evidence>
<keyword evidence="2" id="KW-0677">Repeat</keyword>
<dbReference type="GO" id="GO:0009451">
    <property type="term" value="P:RNA modification"/>
    <property type="evidence" value="ECO:0007669"/>
    <property type="project" value="InterPro"/>
</dbReference>
<dbReference type="InterPro" id="IPR002885">
    <property type="entry name" value="PPR_rpt"/>
</dbReference>
<evidence type="ECO:0000256" key="1">
    <source>
        <dbReference type="ARBA" id="ARBA00006643"/>
    </source>
</evidence>
<dbReference type="InterPro" id="IPR046848">
    <property type="entry name" value="E_motif"/>
</dbReference>
<dbReference type="Pfam" id="PF20430">
    <property type="entry name" value="Eplus_motif"/>
    <property type="match status" value="1"/>
</dbReference>
<proteinExistence type="inferred from homology"/>
<dbReference type="SUPFAM" id="SSF48452">
    <property type="entry name" value="TPR-like"/>
    <property type="match status" value="1"/>
</dbReference>
<protein>
    <recommendedName>
        <fullName evidence="4">DYW domain-containing protein</fullName>
    </recommendedName>
</protein>
<dbReference type="InterPro" id="IPR032867">
    <property type="entry name" value="DYW_dom"/>
</dbReference>